<dbReference type="AlphaFoldDB" id="A0A411YFR5"/>
<dbReference type="SMART" id="SM00044">
    <property type="entry name" value="CYCc"/>
    <property type="match status" value="1"/>
</dbReference>
<feature type="domain" description="Guanylate cyclase" evidence="3">
    <location>
        <begin position="285"/>
        <end position="413"/>
    </location>
</feature>
<evidence type="ECO:0000256" key="2">
    <source>
        <dbReference type="SAM" id="Phobius"/>
    </source>
</evidence>
<dbReference type="PROSITE" id="PS50125">
    <property type="entry name" value="GUANYLATE_CYCLASE_2"/>
    <property type="match status" value="1"/>
</dbReference>
<dbReference type="KEGG" id="erz:ER308_11195"/>
<dbReference type="PANTHER" id="PTHR43081:SF1">
    <property type="entry name" value="ADENYLATE CYCLASE, TERMINAL-DIFFERENTIATION SPECIFIC"/>
    <property type="match status" value="1"/>
</dbReference>
<dbReference type="SUPFAM" id="SSF55073">
    <property type="entry name" value="Nucleotide cyclase"/>
    <property type="match status" value="1"/>
</dbReference>
<evidence type="ECO:0000259" key="3">
    <source>
        <dbReference type="PROSITE" id="PS50125"/>
    </source>
</evidence>
<keyword evidence="5" id="KW-1185">Reference proteome</keyword>
<dbReference type="InterPro" id="IPR050697">
    <property type="entry name" value="Adenylyl/Guanylyl_Cyclase_3/4"/>
</dbReference>
<feature type="transmembrane region" description="Helical" evidence="2">
    <location>
        <begin position="81"/>
        <end position="101"/>
    </location>
</feature>
<keyword evidence="2" id="KW-0812">Transmembrane</keyword>
<dbReference type="GO" id="GO:0009190">
    <property type="term" value="P:cyclic nucleotide biosynthetic process"/>
    <property type="evidence" value="ECO:0007669"/>
    <property type="project" value="InterPro"/>
</dbReference>
<feature type="transmembrane region" description="Helical" evidence="2">
    <location>
        <begin position="50"/>
        <end position="69"/>
    </location>
</feature>
<dbReference type="Pfam" id="PF00211">
    <property type="entry name" value="Guanylate_cyc"/>
    <property type="match status" value="1"/>
</dbReference>
<dbReference type="CDD" id="cd07302">
    <property type="entry name" value="CHD"/>
    <property type="match status" value="1"/>
</dbReference>
<dbReference type="InterPro" id="IPR029787">
    <property type="entry name" value="Nucleotide_cyclase"/>
</dbReference>
<evidence type="ECO:0000313" key="4">
    <source>
        <dbReference type="EMBL" id="QBI20070.1"/>
    </source>
</evidence>
<proteinExistence type="inferred from homology"/>
<gene>
    <name evidence="4" type="ORF">ER308_11195</name>
</gene>
<dbReference type="Proteomes" id="UP000291469">
    <property type="component" value="Chromosome"/>
</dbReference>
<sequence length="472" mass="50631">MLGAKPGHRWAAFRRGDVLTITAATVVALGLLVVLRLWPVLDVRWENHPAHFWLVLAASAVATTLGLAMVGAARRRQDARLFVVSLAFLAGAGFLGLHALATPGVLLGPNAGFELATPVGLTIGGVLVAMSAIEFRPSTARRITRWSGWLLGVLVAVMIVWAGFSLAGLPPLHDPVPEEALQGWQLVLAGVGVLGYGAGSIGYLRLHRRRGARVVLAIATGFALLAAAMIVIAFAANWQLSWWEWHVLMLAAFGLIAAAARREWHEERFSALYLERTLQHTQEASVLFADLAGFTTFAERSEPRAVQAMLNTYFARLVPLMAELGGEVHQLIGDAVMVVFNKNGDQPRHALLAARAALAFQTAAEEIAEARPDWPRFRVGVNTGEVAAGVLGERGHRKHDVIGDTVNLAARLEGQAPIGGVLIGEGTRARLPAEARVEALAPLVLKGKAEPVTAYLLHDLGTPDPRPEETSR</sequence>
<dbReference type="GO" id="GO:0035556">
    <property type="term" value="P:intracellular signal transduction"/>
    <property type="evidence" value="ECO:0007669"/>
    <property type="project" value="InterPro"/>
</dbReference>
<accession>A0A411YFR5</accession>
<protein>
    <recommendedName>
        <fullName evidence="3">Guanylate cyclase domain-containing protein</fullName>
    </recommendedName>
</protein>
<dbReference type="EMBL" id="CP036402">
    <property type="protein sequence ID" value="QBI20070.1"/>
    <property type="molecule type" value="Genomic_DNA"/>
</dbReference>
<evidence type="ECO:0000313" key="5">
    <source>
        <dbReference type="Proteomes" id="UP000291469"/>
    </source>
</evidence>
<dbReference type="Gene3D" id="3.30.70.1230">
    <property type="entry name" value="Nucleotide cyclase"/>
    <property type="match status" value="1"/>
</dbReference>
<name>A0A411YFR5_9ACTN</name>
<dbReference type="RefSeq" id="WP_131155067.1">
    <property type="nucleotide sequence ID" value="NZ_CP036402.1"/>
</dbReference>
<organism evidence="4 5">
    <name type="scientific">Egibacter rhizosphaerae</name>
    <dbReference type="NCBI Taxonomy" id="1670831"/>
    <lineage>
        <taxon>Bacteria</taxon>
        <taxon>Bacillati</taxon>
        <taxon>Actinomycetota</taxon>
        <taxon>Nitriliruptoria</taxon>
        <taxon>Egibacterales</taxon>
        <taxon>Egibacteraceae</taxon>
        <taxon>Egibacter</taxon>
    </lineage>
</organism>
<feature type="transmembrane region" description="Helical" evidence="2">
    <location>
        <begin position="146"/>
        <end position="164"/>
    </location>
</feature>
<dbReference type="GO" id="GO:0004016">
    <property type="term" value="F:adenylate cyclase activity"/>
    <property type="evidence" value="ECO:0007669"/>
    <property type="project" value="UniProtKB-ARBA"/>
</dbReference>
<feature type="transmembrane region" description="Helical" evidence="2">
    <location>
        <begin position="184"/>
        <end position="204"/>
    </location>
</feature>
<feature type="transmembrane region" description="Helical" evidence="2">
    <location>
        <begin position="18"/>
        <end position="38"/>
    </location>
</feature>
<evidence type="ECO:0000256" key="1">
    <source>
        <dbReference type="ARBA" id="ARBA00005381"/>
    </source>
</evidence>
<keyword evidence="2" id="KW-0472">Membrane</keyword>
<feature type="transmembrane region" description="Helical" evidence="2">
    <location>
        <begin position="216"/>
        <end position="236"/>
    </location>
</feature>
<comment type="similarity">
    <text evidence="1">Belongs to the adenylyl cyclase class-3 family.</text>
</comment>
<dbReference type="OrthoDB" id="9806704at2"/>
<feature type="transmembrane region" description="Helical" evidence="2">
    <location>
        <begin position="242"/>
        <end position="260"/>
    </location>
</feature>
<reference evidence="4 5" key="1">
    <citation type="submission" date="2019-01" db="EMBL/GenBank/DDBJ databases">
        <title>Egibacter rhizosphaerae EGI 80759T.</title>
        <authorList>
            <person name="Chen D.-D."/>
            <person name="Tian Y."/>
            <person name="Jiao J.-Y."/>
            <person name="Zhang X.-T."/>
            <person name="Zhang Y.-G."/>
            <person name="Zhang Y."/>
            <person name="Xiao M."/>
            <person name="Shu W.-S."/>
            <person name="Li W.-J."/>
        </authorList>
    </citation>
    <scope>NUCLEOTIDE SEQUENCE [LARGE SCALE GENOMIC DNA]</scope>
    <source>
        <strain evidence="4 5">EGI 80759</strain>
    </source>
</reference>
<keyword evidence="2" id="KW-1133">Transmembrane helix</keyword>
<feature type="transmembrane region" description="Helical" evidence="2">
    <location>
        <begin position="113"/>
        <end position="134"/>
    </location>
</feature>
<dbReference type="InterPro" id="IPR001054">
    <property type="entry name" value="A/G_cyclase"/>
</dbReference>
<dbReference type="PANTHER" id="PTHR43081">
    <property type="entry name" value="ADENYLATE CYCLASE, TERMINAL-DIFFERENTIATION SPECIFIC-RELATED"/>
    <property type="match status" value="1"/>
</dbReference>